<dbReference type="STRING" id="387631.Asulf_01957"/>
<dbReference type="HOGENOM" id="CLU_027634_5_2_2"/>
<dbReference type="PANTHER" id="PTHR43320">
    <property type="entry name" value="SUGAR KINASE"/>
    <property type="match status" value="1"/>
</dbReference>
<accession>N0BFX0</accession>
<keyword evidence="3 5" id="KW-0418">Kinase</keyword>
<evidence type="ECO:0000256" key="3">
    <source>
        <dbReference type="ARBA" id="ARBA00022777"/>
    </source>
</evidence>
<dbReference type="InterPro" id="IPR011611">
    <property type="entry name" value="PfkB_dom"/>
</dbReference>
<dbReference type="InterPro" id="IPR002173">
    <property type="entry name" value="Carboh/pur_kinase_PfkB_CS"/>
</dbReference>
<protein>
    <submittedName>
        <fullName evidence="5">Sugar kinase, ribokinase family</fullName>
    </submittedName>
</protein>
<dbReference type="RefSeq" id="WP_015591519.1">
    <property type="nucleotide sequence ID" value="NC_021169.1"/>
</dbReference>
<evidence type="ECO:0000259" key="4">
    <source>
        <dbReference type="Pfam" id="PF00294"/>
    </source>
</evidence>
<organism evidence="5 6">
    <name type="scientific">Archaeoglobus sulfaticallidus PM70-1</name>
    <dbReference type="NCBI Taxonomy" id="387631"/>
    <lineage>
        <taxon>Archaea</taxon>
        <taxon>Methanobacteriati</taxon>
        <taxon>Methanobacteriota</taxon>
        <taxon>Archaeoglobi</taxon>
        <taxon>Archaeoglobales</taxon>
        <taxon>Archaeoglobaceae</taxon>
        <taxon>Archaeoglobus</taxon>
    </lineage>
</organism>
<dbReference type="eggNOG" id="arCOG00014">
    <property type="taxonomic scope" value="Archaea"/>
</dbReference>
<dbReference type="InterPro" id="IPR052700">
    <property type="entry name" value="Carb_kinase_PfkB-like"/>
</dbReference>
<dbReference type="GeneID" id="15393591"/>
<dbReference type="AlphaFoldDB" id="N0BFX0"/>
<evidence type="ECO:0000256" key="2">
    <source>
        <dbReference type="ARBA" id="ARBA00022679"/>
    </source>
</evidence>
<dbReference type="KEGG" id="ast:Asulf_01957"/>
<dbReference type="InterPro" id="IPR029056">
    <property type="entry name" value="Ribokinase-like"/>
</dbReference>
<sequence>MIAGFGPALVDYTHLIDKYPPAGGHAIVRKTERFAGGAAGNVIFGLSKLGLRCRFYTTLGEDDDSRFYLSEMRSAGVEVVYTISHRYAGKCDIYVDPSGERTFFVHPNSAGIINLDVSSEDFKEIDYVYLDPFPAEMSFEFHLSVAKKARKENCCVMINPGFPYISLGFKRLKELLKYCDIVFMSRDELEAIDASTGDFLEYVEILVVTMGKEGSSAYTRDKRFFERAFEVKTVDTTGAGDAFAAGFIYAYTKGYDLEKCLKTGNYVASVNVQKVGARNFPDRTELDKFLKITD</sequence>
<name>N0BFX0_9EURY</name>
<dbReference type="SUPFAM" id="SSF53613">
    <property type="entry name" value="Ribokinase-like"/>
    <property type="match status" value="1"/>
</dbReference>
<dbReference type="Pfam" id="PF00294">
    <property type="entry name" value="PfkB"/>
    <property type="match status" value="1"/>
</dbReference>
<dbReference type="GO" id="GO:0016301">
    <property type="term" value="F:kinase activity"/>
    <property type="evidence" value="ECO:0007669"/>
    <property type="project" value="UniProtKB-KW"/>
</dbReference>
<keyword evidence="2" id="KW-0808">Transferase</keyword>
<feature type="domain" description="Carbohydrate kinase PfkB" evidence="4">
    <location>
        <begin position="13"/>
        <end position="279"/>
    </location>
</feature>
<dbReference type="PROSITE" id="PS00584">
    <property type="entry name" value="PFKB_KINASES_2"/>
    <property type="match status" value="1"/>
</dbReference>
<evidence type="ECO:0000256" key="1">
    <source>
        <dbReference type="ARBA" id="ARBA00010688"/>
    </source>
</evidence>
<reference evidence="5 6" key="1">
    <citation type="journal article" date="2013" name="Genome Announc.">
        <title>Complete Genome Sequence of the Thermophilic and Facultatively Chemolithoautotrophic Sulfate Reducer Archaeoglobus sulfaticallidus Strain PM70-1T.</title>
        <authorList>
            <person name="Stokke R."/>
            <person name="Hocking W.P."/>
            <person name="Steinsbu B.O."/>
            <person name="Steen I.H."/>
        </authorList>
    </citation>
    <scope>NUCLEOTIDE SEQUENCE [LARGE SCALE GENOMIC DNA]</scope>
    <source>
        <strain evidence="5">PM70-1</strain>
    </source>
</reference>
<dbReference type="Gene3D" id="3.40.1190.20">
    <property type="match status" value="1"/>
</dbReference>
<evidence type="ECO:0000313" key="6">
    <source>
        <dbReference type="Proteomes" id="UP000013307"/>
    </source>
</evidence>
<dbReference type="PANTHER" id="PTHR43320:SF3">
    <property type="entry name" value="CARBOHYDRATE KINASE PFKB DOMAIN-CONTAINING PROTEIN"/>
    <property type="match status" value="1"/>
</dbReference>
<dbReference type="Proteomes" id="UP000013307">
    <property type="component" value="Chromosome"/>
</dbReference>
<comment type="similarity">
    <text evidence="1">Belongs to the carbohydrate kinase PfkB family.</text>
</comment>
<dbReference type="OrthoDB" id="26949at2157"/>
<dbReference type="EMBL" id="CP005290">
    <property type="protein sequence ID" value="AGK61923.1"/>
    <property type="molecule type" value="Genomic_DNA"/>
</dbReference>
<gene>
    <name evidence="5" type="ORF">Asulf_01957</name>
</gene>
<proteinExistence type="inferred from homology"/>
<keyword evidence="6" id="KW-1185">Reference proteome</keyword>
<evidence type="ECO:0000313" key="5">
    <source>
        <dbReference type="EMBL" id="AGK61923.1"/>
    </source>
</evidence>